<keyword evidence="3" id="KW-1185">Reference proteome</keyword>
<dbReference type="AlphaFoldDB" id="A0A4Y2VGU8"/>
<reference evidence="2 3" key="1">
    <citation type="journal article" date="2019" name="Sci. Rep.">
        <title>Orb-weaving spider Araneus ventricosus genome elucidates the spidroin gene catalogue.</title>
        <authorList>
            <person name="Kono N."/>
            <person name="Nakamura H."/>
            <person name="Ohtoshi R."/>
            <person name="Moran D.A.P."/>
            <person name="Shinohara A."/>
            <person name="Yoshida Y."/>
            <person name="Fujiwara M."/>
            <person name="Mori M."/>
            <person name="Tomita M."/>
            <person name="Arakawa K."/>
        </authorList>
    </citation>
    <scope>NUCLEOTIDE SEQUENCE [LARGE SCALE GENOMIC DNA]</scope>
</reference>
<proteinExistence type="predicted"/>
<organism evidence="2 3">
    <name type="scientific">Araneus ventricosus</name>
    <name type="common">Orbweaver spider</name>
    <name type="synonym">Epeira ventricosa</name>
    <dbReference type="NCBI Taxonomy" id="182803"/>
    <lineage>
        <taxon>Eukaryota</taxon>
        <taxon>Metazoa</taxon>
        <taxon>Ecdysozoa</taxon>
        <taxon>Arthropoda</taxon>
        <taxon>Chelicerata</taxon>
        <taxon>Arachnida</taxon>
        <taxon>Araneae</taxon>
        <taxon>Araneomorphae</taxon>
        <taxon>Entelegynae</taxon>
        <taxon>Araneoidea</taxon>
        <taxon>Araneidae</taxon>
        <taxon>Araneus</taxon>
    </lineage>
</organism>
<evidence type="ECO:0000313" key="2">
    <source>
        <dbReference type="EMBL" id="GBO23822.1"/>
    </source>
</evidence>
<name>A0A4Y2VGU8_ARAVE</name>
<comment type="caution">
    <text evidence="2">The sequence shown here is derived from an EMBL/GenBank/DDBJ whole genome shotgun (WGS) entry which is preliminary data.</text>
</comment>
<dbReference type="Proteomes" id="UP000499080">
    <property type="component" value="Unassembled WGS sequence"/>
</dbReference>
<dbReference type="EMBL" id="BGPR01046860">
    <property type="protein sequence ID" value="GBO23822.1"/>
    <property type="molecule type" value="Genomic_DNA"/>
</dbReference>
<gene>
    <name evidence="2" type="ORF">AVEN_88571_1</name>
</gene>
<protein>
    <recommendedName>
        <fullName evidence="4">RanBD1 domain-containing protein</fullName>
    </recommendedName>
</protein>
<evidence type="ECO:0000313" key="3">
    <source>
        <dbReference type="Proteomes" id="UP000499080"/>
    </source>
</evidence>
<evidence type="ECO:0008006" key="4">
    <source>
        <dbReference type="Google" id="ProtNLM"/>
    </source>
</evidence>
<feature type="compositionally biased region" description="Polar residues" evidence="1">
    <location>
        <begin position="47"/>
        <end position="109"/>
    </location>
</feature>
<evidence type="ECO:0000256" key="1">
    <source>
        <dbReference type="SAM" id="MobiDB-lite"/>
    </source>
</evidence>
<accession>A0A4Y2VGU8</accession>
<sequence length="132" mass="13997">MSEHPVKKTAGSTAISLKFKVFLVMAQPKDAEQLFHALDWRVATLKAQETTSTKQPLRNDENQSTIEEATSSSTLPDACSQDSSDSFSNKGNTVSDSTCGGADSSSETNFVPRESSGDVTSDGAADSTEIQS</sequence>
<feature type="region of interest" description="Disordered" evidence="1">
    <location>
        <begin position="47"/>
        <end position="132"/>
    </location>
</feature>
<dbReference type="OrthoDB" id="6428407at2759"/>